<dbReference type="Proteomes" id="UP000000719">
    <property type="component" value="Chromosome"/>
</dbReference>
<comment type="similarity">
    <text evidence="2">Belongs to the methyl-accepting chemotaxis (MCP) protein family.</text>
</comment>
<keyword evidence="4" id="KW-0472">Membrane</keyword>
<keyword evidence="8" id="KW-1185">Reference proteome</keyword>
<protein>
    <submittedName>
        <fullName evidence="7">Methyl-accepting chemotaxis sensory transducer</fullName>
    </submittedName>
</protein>
<evidence type="ECO:0000259" key="6">
    <source>
        <dbReference type="PROSITE" id="PS50885"/>
    </source>
</evidence>
<feature type="transmembrane region" description="Helical" evidence="4">
    <location>
        <begin position="25"/>
        <end position="46"/>
    </location>
</feature>
<dbReference type="CDD" id="cd06225">
    <property type="entry name" value="HAMP"/>
    <property type="match status" value="1"/>
</dbReference>
<dbReference type="CDD" id="cd11386">
    <property type="entry name" value="MCP_signal"/>
    <property type="match status" value="1"/>
</dbReference>
<proteinExistence type="inferred from homology"/>
<dbReference type="InterPro" id="IPR004089">
    <property type="entry name" value="MCPsignal_dom"/>
</dbReference>
<dbReference type="EMBL" id="CP001098">
    <property type="protein sequence ID" value="ACL68809.1"/>
    <property type="molecule type" value="Genomic_DNA"/>
</dbReference>
<gene>
    <name evidence="7" type="ordered locus">Hore_00480</name>
</gene>
<dbReference type="KEGG" id="hor:Hore_00480"/>
<dbReference type="SUPFAM" id="SSF58104">
    <property type="entry name" value="Methyl-accepting chemotaxis protein (MCP) signaling domain"/>
    <property type="match status" value="1"/>
</dbReference>
<dbReference type="GO" id="GO:0016020">
    <property type="term" value="C:membrane"/>
    <property type="evidence" value="ECO:0007669"/>
    <property type="project" value="InterPro"/>
</dbReference>
<keyword evidence="4" id="KW-1133">Transmembrane helix</keyword>
<dbReference type="PANTHER" id="PTHR32089">
    <property type="entry name" value="METHYL-ACCEPTING CHEMOTAXIS PROTEIN MCPB"/>
    <property type="match status" value="1"/>
</dbReference>
<dbReference type="Gene3D" id="6.10.340.10">
    <property type="match status" value="1"/>
</dbReference>
<dbReference type="RefSeq" id="WP_012635008.1">
    <property type="nucleotide sequence ID" value="NC_011899.1"/>
</dbReference>
<evidence type="ECO:0000256" key="3">
    <source>
        <dbReference type="PROSITE-ProRule" id="PRU00284"/>
    </source>
</evidence>
<dbReference type="Pfam" id="PF00672">
    <property type="entry name" value="HAMP"/>
    <property type="match status" value="1"/>
</dbReference>
<dbReference type="InterPro" id="IPR003660">
    <property type="entry name" value="HAMP_dom"/>
</dbReference>
<feature type="transmembrane region" description="Helical" evidence="4">
    <location>
        <begin position="298"/>
        <end position="317"/>
    </location>
</feature>
<dbReference type="SMART" id="SM00304">
    <property type="entry name" value="HAMP"/>
    <property type="match status" value="1"/>
</dbReference>
<dbReference type="GO" id="GO:0006935">
    <property type="term" value="P:chemotaxis"/>
    <property type="evidence" value="ECO:0007669"/>
    <property type="project" value="UniProtKB-ARBA"/>
</dbReference>
<accession>B8D055</accession>
<keyword evidence="1 3" id="KW-0807">Transducer</keyword>
<feature type="domain" description="HAMP" evidence="6">
    <location>
        <begin position="318"/>
        <end position="370"/>
    </location>
</feature>
<dbReference type="AlphaFoldDB" id="B8D055"/>
<dbReference type="GO" id="GO:0007165">
    <property type="term" value="P:signal transduction"/>
    <property type="evidence" value="ECO:0007669"/>
    <property type="project" value="UniProtKB-KW"/>
</dbReference>
<dbReference type="PROSITE" id="PS50885">
    <property type="entry name" value="HAMP"/>
    <property type="match status" value="1"/>
</dbReference>
<evidence type="ECO:0000256" key="1">
    <source>
        <dbReference type="ARBA" id="ARBA00023224"/>
    </source>
</evidence>
<sequence length="676" mass="74258">MFLKKLNIFSPIYRILKKIISSYSLYTKLLLFFLIVMIIPLGLTFYNDYRLTNDSLEKRLDEKILTGKNFVERIYESDINRVEGLAVIKASDTSIQETVATKNLLQLMNILRPAFINKNNIDLAAILDSKGKVITRRGNLPNKDYKLESRYIEGINDKRISVNQIEMTTEGIVIKGAQAITDPDQANLVHGIFLTGLVMDKSYWIDLSQDLGMEIILFDKDGQPVTASFSNEKLSKISLKTNTEDSNNIWVDHLISDTEYRMVAFPVTDHNSKIIAYLGVTTPKTPILNAGNKMKQSMIIYALIGASIAILVGIFLARSISKRVKGLISVVERVAEGDLSQKIKIKGRDEIAYLGKSLNQMVNNLKGLVIEVMSSSNQVASAAQELAGSSQEATAITEQVTATSENISDGTAEQVEKINEASLIIKEMSRSIQEVAKGAQEVAGKSKTARNQVELGQEALEDLLHQIDKIGEIVEQSARVIKQLDTRSKEINKIIGLISEITEQTDLLALNAAIEAARAGEHGRGFAVVADEVRTLANQSNEAATNISKIIEEIQNDTQKAVDVMDEGTTVVEEGNFAAGKAKDTFAGIRQAVEDTSKIAESIAEATREQKHGSDEMVTAIEEINNISQNTAQGAGQINQAISEQSQTIEGISNSSETLAIMADKLRGLIDKFKTE</sequence>
<evidence type="ECO:0000256" key="4">
    <source>
        <dbReference type="SAM" id="Phobius"/>
    </source>
</evidence>
<evidence type="ECO:0000256" key="2">
    <source>
        <dbReference type="ARBA" id="ARBA00029447"/>
    </source>
</evidence>
<dbReference type="eggNOG" id="COG0840">
    <property type="taxonomic scope" value="Bacteria"/>
</dbReference>
<dbReference type="SMART" id="SM00283">
    <property type="entry name" value="MA"/>
    <property type="match status" value="1"/>
</dbReference>
<evidence type="ECO:0000313" key="7">
    <source>
        <dbReference type="EMBL" id="ACL68809.1"/>
    </source>
</evidence>
<organism evidence="7 8">
    <name type="scientific">Halothermothrix orenii (strain H 168 / OCM 544 / DSM 9562)</name>
    <dbReference type="NCBI Taxonomy" id="373903"/>
    <lineage>
        <taxon>Bacteria</taxon>
        <taxon>Bacillati</taxon>
        <taxon>Bacillota</taxon>
        <taxon>Clostridia</taxon>
        <taxon>Halanaerobiales</taxon>
        <taxon>Halothermotrichaceae</taxon>
        <taxon>Halothermothrix</taxon>
    </lineage>
</organism>
<dbReference type="PROSITE" id="PS50111">
    <property type="entry name" value="CHEMOTAXIS_TRANSDUC_2"/>
    <property type="match status" value="1"/>
</dbReference>
<reference evidence="7 8" key="1">
    <citation type="journal article" date="2009" name="PLoS ONE">
        <title>Genome analysis of the anaerobic thermohalophilic bacterium Halothermothrix orenii.</title>
        <authorList>
            <person name="Mavromatis K."/>
            <person name="Ivanova N."/>
            <person name="Anderson I."/>
            <person name="Lykidis A."/>
            <person name="Hooper S.D."/>
            <person name="Sun H."/>
            <person name="Kunin V."/>
            <person name="Lapidus A."/>
            <person name="Hugenholtz P."/>
            <person name="Patel B."/>
            <person name="Kyrpides N.C."/>
        </authorList>
    </citation>
    <scope>NUCLEOTIDE SEQUENCE [LARGE SCALE GENOMIC DNA]</scope>
    <source>
        <strain evidence="8">H 168 / OCM 544 / DSM 9562</strain>
    </source>
</reference>
<dbReference type="Gene3D" id="1.10.287.950">
    <property type="entry name" value="Methyl-accepting chemotaxis protein"/>
    <property type="match status" value="1"/>
</dbReference>
<evidence type="ECO:0000313" key="8">
    <source>
        <dbReference type="Proteomes" id="UP000000719"/>
    </source>
</evidence>
<dbReference type="PANTHER" id="PTHR32089:SF112">
    <property type="entry name" value="LYSOZYME-LIKE PROTEIN-RELATED"/>
    <property type="match status" value="1"/>
</dbReference>
<dbReference type="HOGENOM" id="CLU_000445_107_19_9"/>
<feature type="domain" description="Methyl-accepting transducer" evidence="5">
    <location>
        <begin position="389"/>
        <end position="625"/>
    </location>
</feature>
<name>B8D055_HALOH</name>
<keyword evidence="4" id="KW-0812">Transmembrane</keyword>
<dbReference type="Pfam" id="PF00015">
    <property type="entry name" value="MCPsignal"/>
    <property type="match status" value="1"/>
</dbReference>
<dbReference type="OrthoDB" id="5392220at2"/>
<dbReference type="STRING" id="373903.Hore_00480"/>
<dbReference type="FunFam" id="1.10.287.950:FF:000001">
    <property type="entry name" value="Methyl-accepting chemotaxis sensory transducer"/>
    <property type="match status" value="1"/>
</dbReference>
<evidence type="ECO:0000259" key="5">
    <source>
        <dbReference type="PROSITE" id="PS50111"/>
    </source>
</evidence>